<evidence type="ECO:0000256" key="1">
    <source>
        <dbReference type="ARBA" id="ARBA00022690"/>
    </source>
</evidence>
<dbReference type="Proteomes" id="UP000289738">
    <property type="component" value="Chromosome B04"/>
</dbReference>
<dbReference type="AlphaFoldDB" id="A0A444ZD17"/>
<keyword evidence="2" id="KW-0789">Thiol protease inhibitor</keyword>
<protein>
    <recommendedName>
        <fullName evidence="3">Cystatin domain-containing protein</fullName>
    </recommendedName>
</protein>
<dbReference type="GO" id="GO:0004869">
    <property type="term" value="F:cysteine-type endopeptidase inhibitor activity"/>
    <property type="evidence" value="ECO:0007669"/>
    <property type="project" value="UniProtKB-KW"/>
</dbReference>
<proteinExistence type="predicted"/>
<dbReference type="InterPro" id="IPR000010">
    <property type="entry name" value="Cystatin_dom"/>
</dbReference>
<evidence type="ECO:0000259" key="3">
    <source>
        <dbReference type="Pfam" id="PF16845"/>
    </source>
</evidence>
<keyword evidence="5" id="KW-1185">Reference proteome</keyword>
<dbReference type="InterPro" id="IPR046350">
    <property type="entry name" value="Cystatin_sf"/>
</dbReference>
<sequence length="105" mass="12235">MEIANFAITEYNHKSNANLKLVKIESCNRQVHGFLGNSYKLVLLASNGTTEETNKYWVRLGIQPSEKYISQARHFWVSSFSIICSSFRTYERIVILIRIKFLFDP</sequence>
<evidence type="ECO:0000313" key="5">
    <source>
        <dbReference type="Proteomes" id="UP000289738"/>
    </source>
</evidence>
<gene>
    <name evidence="4" type="ORF">Ahy_B04g069593</name>
</gene>
<feature type="domain" description="Cystatin" evidence="3">
    <location>
        <begin position="2"/>
        <end position="54"/>
    </location>
</feature>
<evidence type="ECO:0000313" key="4">
    <source>
        <dbReference type="EMBL" id="RYR12067.1"/>
    </source>
</evidence>
<dbReference type="EMBL" id="SDMP01000014">
    <property type="protein sequence ID" value="RYR12067.1"/>
    <property type="molecule type" value="Genomic_DNA"/>
</dbReference>
<evidence type="ECO:0000256" key="2">
    <source>
        <dbReference type="ARBA" id="ARBA00022704"/>
    </source>
</evidence>
<dbReference type="Gene3D" id="3.10.450.10">
    <property type="match status" value="1"/>
</dbReference>
<comment type="caution">
    <text evidence="4">The sequence shown here is derived from an EMBL/GenBank/DDBJ whole genome shotgun (WGS) entry which is preliminary data.</text>
</comment>
<name>A0A444ZD17_ARAHY</name>
<accession>A0A444ZD17</accession>
<keyword evidence="1" id="KW-0646">Protease inhibitor</keyword>
<dbReference type="SUPFAM" id="SSF54403">
    <property type="entry name" value="Cystatin/monellin"/>
    <property type="match status" value="1"/>
</dbReference>
<organism evidence="4 5">
    <name type="scientific">Arachis hypogaea</name>
    <name type="common">Peanut</name>
    <dbReference type="NCBI Taxonomy" id="3818"/>
    <lineage>
        <taxon>Eukaryota</taxon>
        <taxon>Viridiplantae</taxon>
        <taxon>Streptophyta</taxon>
        <taxon>Embryophyta</taxon>
        <taxon>Tracheophyta</taxon>
        <taxon>Spermatophyta</taxon>
        <taxon>Magnoliopsida</taxon>
        <taxon>eudicotyledons</taxon>
        <taxon>Gunneridae</taxon>
        <taxon>Pentapetalae</taxon>
        <taxon>rosids</taxon>
        <taxon>fabids</taxon>
        <taxon>Fabales</taxon>
        <taxon>Fabaceae</taxon>
        <taxon>Papilionoideae</taxon>
        <taxon>50 kb inversion clade</taxon>
        <taxon>dalbergioids sensu lato</taxon>
        <taxon>Dalbergieae</taxon>
        <taxon>Pterocarpus clade</taxon>
        <taxon>Arachis</taxon>
    </lineage>
</organism>
<reference evidence="4 5" key="1">
    <citation type="submission" date="2019-01" db="EMBL/GenBank/DDBJ databases">
        <title>Sequencing of cultivated peanut Arachis hypogaea provides insights into genome evolution and oil improvement.</title>
        <authorList>
            <person name="Chen X."/>
        </authorList>
    </citation>
    <scope>NUCLEOTIDE SEQUENCE [LARGE SCALE GENOMIC DNA]</scope>
    <source>
        <strain evidence="5">cv. Fuhuasheng</strain>
        <tissue evidence="4">Leaves</tissue>
    </source>
</reference>
<dbReference type="Pfam" id="PF16845">
    <property type="entry name" value="SQAPI"/>
    <property type="match status" value="1"/>
</dbReference>